<dbReference type="Pfam" id="PF12802">
    <property type="entry name" value="MarR_2"/>
    <property type="match status" value="1"/>
</dbReference>
<dbReference type="InterPro" id="IPR036390">
    <property type="entry name" value="WH_DNA-bd_sf"/>
</dbReference>
<gene>
    <name evidence="2" type="ORF">ACFORO_09235</name>
</gene>
<reference evidence="3" key="1">
    <citation type="journal article" date="2019" name="Int. J. Syst. Evol. Microbiol.">
        <title>The Global Catalogue of Microorganisms (GCM) 10K type strain sequencing project: providing services to taxonomists for standard genome sequencing and annotation.</title>
        <authorList>
            <consortium name="The Broad Institute Genomics Platform"/>
            <consortium name="The Broad Institute Genome Sequencing Center for Infectious Disease"/>
            <person name="Wu L."/>
            <person name="Ma J."/>
        </authorList>
    </citation>
    <scope>NUCLEOTIDE SEQUENCE [LARGE SCALE GENOMIC DNA]</scope>
    <source>
        <strain evidence="3">CGMCC 4.7682</strain>
    </source>
</reference>
<dbReference type="PANTHER" id="PTHR33164:SF43">
    <property type="entry name" value="HTH-TYPE TRANSCRIPTIONAL REPRESSOR YETL"/>
    <property type="match status" value="1"/>
</dbReference>
<accession>A0ABV7QDU0</accession>
<dbReference type="PRINTS" id="PR00598">
    <property type="entry name" value="HTHMARR"/>
</dbReference>
<name>A0ABV7QDU0_9PSEU</name>
<proteinExistence type="predicted"/>
<dbReference type="EMBL" id="JBHRWI010000013">
    <property type="protein sequence ID" value="MFC3510344.1"/>
    <property type="molecule type" value="Genomic_DNA"/>
</dbReference>
<dbReference type="CDD" id="cd00090">
    <property type="entry name" value="HTH_ARSR"/>
    <property type="match status" value="1"/>
</dbReference>
<evidence type="ECO:0000259" key="1">
    <source>
        <dbReference type="PROSITE" id="PS50995"/>
    </source>
</evidence>
<dbReference type="InterPro" id="IPR039422">
    <property type="entry name" value="MarR/SlyA-like"/>
</dbReference>
<dbReference type="RefSeq" id="WP_354750892.1">
    <property type="nucleotide sequence ID" value="NZ_JBHMAY010000002.1"/>
</dbReference>
<feature type="domain" description="HTH marR-type" evidence="1">
    <location>
        <begin position="9"/>
        <end position="144"/>
    </location>
</feature>
<dbReference type="PANTHER" id="PTHR33164">
    <property type="entry name" value="TRANSCRIPTIONAL REGULATOR, MARR FAMILY"/>
    <property type="match status" value="1"/>
</dbReference>
<sequence>MTLVADEETRALADRINQLIVDMWAAVERKGPRYDEFELTNQQHLILGLIIRDPDVTPKQLAEKVGVSKGAISQHLARLEQDGYLSREKSPADGRVQVFRLRDHGVAYQRAMEHYDRYLEDSYAANLTPAEMEQIAASLEKLKRAFEN</sequence>
<evidence type="ECO:0000313" key="3">
    <source>
        <dbReference type="Proteomes" id="UP001595764"/>
    </source>
</evidence>
<dbReference type="InterPro" id="IPR036388">
    <property type="entry name" value="WH-like_DNA-bd_sf"/>
</dbReference>
<dbReference type="InterPro" id="IPR011991">
    <property type="entry name" value="ArsR-like_HTH"/>
</dbReference>
<dbReference type="Gene3D" id="1.10.10.10">
    <property type="entry name" value="Winged helix-like DNA-binding domain superfamily/Winged helix DNA-binding domain"/>
    <property type="match status" value="1"/>
</dbReference>
<evidence type="ECO:0000313" key="2">
    <source>
        <dbReference type="EMBL" id="MFC3510344.1"/>
    </source>
</evidence>
<dbReference type="SMART" id="SM00347">
    <property type="entry name" value="HTH_MARR"/>
    <property type="match status" value="1"/>
</dbReference>
<dbReference type="InterPro" id="IPR000835">
    <property type="entry name" value="HTH_MarR-typ"/>
</dbReference>
<dbReference type="Proteomes" id="UP001595764">
    <property type="component" value="Unassembled WGS sequence"/>
</dbReference>
<comment type="caution">
    <text evidence="2">The sequence shown here is derived from an EMBL/GenBank/DDBJ whole genome shotgun (WGS) entry which is preliminary data.</text>
</comment>
<keyword evidence="3" id="KW-1185">Reference proteome</keyword>
<dbReference type="SUPFAM" id="SSF46785">
    <property type="entry name" value="Winged helix' DNA-binding domain"/>
    <property type="match status" value="1"/>
</dbReference>
<dbReference type="PROSITE" id="PS50995">
    <property type="entry name" value="HTH_MARR_2"/>
    <property type="match status" value="1"/>
</dbReference>
<protein>
    <submittedName>
        <fullName evidence="2">MarR family winged helix-turn-helix transcriptional regulator</fullName>
    </submittedName>
</protein>
<organism evidence="2 3">
    <name type="scientific">Amycolatopsis halotolerans</name>
    <dbReference type="NCBI Taxonomy" id="330083"/>
    <lineage>
        <taxon>Bacteria</taxon>
        <taxon>Bacillati</taxon>
        <taxon>Actinomycetota</taxon>
        <taxon>Actinomycetes</taxon>
        <taxon>Pseudonocardiales</taxon>
        <taxon>Pseudonocardiaceae</taxon>
        <taxon>Amycolatopsis</taxon>
    </lineage>
</organism>